<dbReference type="AlphaFoldDB" id="A0AAW4MS48"/>
<protein>
    <recommendedName>
        <fullName evidence="6">LPXTG-motif cell wall anchor domain protein</fullName>
    </recommendedName>
</protein>
<gene>
    <name evidence="2" type="ORF">KSV97_07935</name>
    <name evidence="3" type="ORF">KSW06_07705</name>
</gene>
<evidence type="ECO:0008006" key="6">
    <source>
        <dbReference type="Google" id="ProtNLM"/>
    </source>
</evidence>
<evidence type="ECO:0000313" key="4">
    <source>
        <dbReference type="Proteomes" id="UP001196408"/>
    </source>
</evidence>
<reference evidence="2 5" key="1">
    <citation type="submission" date="2021-06" db="EMBL/GenBank/DDBJ databases">
        <title>Collection of gut derived symbiotic bacterial strains cultured from healthy donors.</title>
        <authorList>
            <person name="Lin H."/>
            <person name="Littmann E."/>
            <person name="Pamer E.G."/>
        </authorList>
    </citation>
    <scope>NUCLEOTIDE SEQUENCE</scope>
    <source>
        <strain evidence="3 5">MSK.21.70</strain>
        <strain evidence="2">MSK.21.82</strain>
    </source>
</reference>
<dbReference type="EMBL" id="JAHOEF010000051">
    <property type="protein sequence ID" value="MBV3383146.1"/>
    <property type="molecule type" value="Genomic_DNA"/>
</dbReference>
<dbReference type="EMBL" id="JAHOEL010000048">
    <property type="protein sequence ID" value="MBV3393137.1"/>
    <property type="molecule type" value="Genomic_DNA"/>
</dbReference>
<sequence>MKKLPIIIVSVGCIITGLIVSMTPAVKVVNNTTYSYFNYELLGIGFAISLLLGIISLWFIKRKGN</sequence>
<keyword evidence="1" id="KW-0812">Transmembrane</keyword>
<organism evidence="2 4">
    <name type="scientific">Catenibacterium mitsuokai</name>
    <dbReference type="NCBI Taxonomy" id="100886"/>
    <lineage>
        <taxon>Bacteria</taxon>
        <taxon>Bacillati</taxon>
        <taxon>Bacillota</taxon>
        <taxon>Erysipelotrichia</taxon>
        <taxon>Erysipelotrichales</taxon>
        <taxon>Coprobacillaceae</taxon>
        <taxon>Catenibacterium</taxon>
    </lineage>
</organism>
<proteinExistence type="predicted"/>
<name>A0AAW4MS48_9FIRM</name>
<keyword evidence="5" id="KW-1185">Reference proteome</keyword>
<evidence type="ECO:0000313" key="2">
    <source>
        <dbReference type="EMBL" id="MBV3383146.1"/>
    </source>
</evidence>
<dbReference type="Proteomes" id="UP001196408">
    <property type="component" value="Unassembled WGS sequence"/>
</dbReference>
<evidence type="ECO:0000313" key="3">
    <source>
        <dbReference type="EMBL" id="MBV3393137.1"/>
    </source>
</evidence>
<feature type="transmembrane region" description="Helical" evidence="1">
    <location>
        <begin position="7"/>
        <end position="29"/>
    </location>
</feature>
<keyword evidence="1" id="KW-1133">Transmembrane helix</keyword>
<dbReference type="RefSeq" id="WP_217747912.1">
    <property type="nucleotide sequence ID" value="NZ_JAHOEB010000045.1"/>
</dbReference>
<accession>A0AAW4MS48</accession>
<dbReference type="Proteomes" id="UP001197492">
    <property type="component" value="Unassembled WGS sequence"/>
</dbReference>
<keyword evidence="1" id="KW-0472">Membrane</keyword>
<feature type="transmembrane region" description="Helical" evidence="1">
    <location>
        <begin position="41"/>
        <end position="60"/>
    </location>
</feature>
<evidence type="ECO:0000256" key="1">
    <source>
        <dbReference type="SAM" id="Phobius"/>
    </source>
</evidence>
<evidence type="ECO:0000313" key="5">
    <source>
        <dbReference type="Proteomes" id="UP001197492"/>
    </source>
</evidence>
<comment type="caution">
    <text evidence="2">The sequence shown here is derived from an EMBL/GenBank/DDBJ whole genome shotgun (WGS) entry which is preliminary data.</text>
</comment>